<evidence type="ECO:0000256" key="1">
    <source>
        <dbReference type="SAM" id="MobiDB-lite"/>
    </source>
</evidence>
<dbReference type="OrthoDB" id="2289170at2759"/>
<keyword evidence="2" id="KW-1133">Transmembrane helix</keyword>
<dbReference type="EMBL" id="LUGH01000006">
    <property type="protein sequence ID" value="OBZ91663.1"/>
    <property type="molecule type" value="Genomic_DNA"/>
</dbReference>
<keyword evidence="2" id="KW-0812">Transmembrane</keyword>
<reference evidence="3 4" key="1">
    <citation type="submission" date="2016-03" db="EMBL/GenBank/DDBJ databases">
        <title>Choanephora cucurbitarum.</title>
        <authorList>
            <person name="Min B."/>
            <person name="Park H."/>
            <person name="Park J.-H."/>
            <person name="Shin H.-D."/>
            <person name="Choi I.-G."/>
        </authorList>
    </citation>
    <scope>NUCLEOTIDE SEQUENCE [LARGE SCALE GENOMIC DNA]</scope>
    <source>
        <strain evidence="3 4">KUS-F28377</strain>
    </source>
</reference>
<dbReference type="AlphaFoldDB" id="A0A1C7NRD8"/>
<dbReference type="GO" id="GO:0051087">
    <property type="term" value="F:protein-folding chaperone binding"/>
    <property type="evidence" value="ECO:0007669"/>
    <property type="project" value="InterPro"/>
</dbReference>
<evidence type="ECO:0000256" key="2">
    <source>
        <dbReference type="SAM" id="Phobius"/>
    </source>
</evidence>
<keyword evidence="4" id="KW-1185">Reference proteome</keyword>
<accession>A0A1C7NRD8</accession>
<evidence type="ECO:0000313" key="4">
    <source>
        <dbReference type="Proteomes" id="UP000093000"/>
    </source>
</evidence>
<dbReference type="SUPFAM" id="SSF63491">
    <property type="entry name" value="BAG domain"/>
    <property type="match status" value="1"/>
</dbReference>
<gene>
    <name evidence="3" type="primary">HYDIN</name>
    <name evidence="3" type="ORF">A0J61_00312</name>
</gene>
<dbReference type="InterPro" id="IPR036533">
    <property type="entry name" value="BAG_dom_sf"/>
</dbReference>
<proteinExistence type="predicted"/>
<organism evidence="3 4">
    <name type="scientific">Choanephora cucurbitarum</name>
    <dbReference type="NCBI Taxonomy" id="101091"/>
    <lineage>
        <taxon>Eukaryota</taxon>
        <taxon>Fungi</taxon>
        <taxon>Fungi incertae sedis</taxon>
        <taxon>Mucoromycota</taxon>
        <taxon>Mucoromycotina</taxon>
        <taxon>Mucoromycetes</taxon>
        <taxon>Mucorales</taxon>
        <taxon>Mucorineae</taxon>
        <taxon>Choanephoraceae</taxon>
        <taxon>Choanephoroideae</taxon>
        <taxon>Choanephora</taxon>
    </lineage>
</organism>
<feature type="transmembrane region" description="Helical" evidence="2">
    <location>
        <begin position="14"/>
        <end position="35"/>
    </location>
</feature>
<protein>
    <submittedName>
        <fullName evidence="3">Hydrocephalus-inducing</fullName>
    </submittedName>
</protein>
<feature type="compositionally biased region" description="Basic and acidic residues" evidence="1">
    <location>
        <begin position="253"/>
        <end position="276"/>
    </location>
</feature>
<feature type="region of interest" description="Disordered" evidence="1">
    <location>
        <begin position="253"/>
        <end position="277"/>
    </location>
</feature>
<sequence>MSNNLPTTRSTSTWVYGAVAFSLLALGTGTAYYLVEDDRRVKRRKAGRRAERETVRVLNQYKEEAEKIASDMESVESTIEDTHCDDKTFKKKEYTLAQSNELLLQLMEKMDAIRPLTAIIGTEAEPNAFERDLVANIKSKKRTVIEYIEGLFRRLDTANSKAKKEAERREKLAEEKAKLEKEEAERIAKEEAERLAKEEQERVAREEQERIAREEQVRLAKEEQEKVAQEEALRRKEEEEQRLVQEALVEEMKKEVQKREDAGKTDQEEIVIKEEPIQEQASAIEEALTNSEAAAIKESIVSEVAIADEEQAPTVTAVSVDEQSNKDAEKQAIAQEEAILAAMKEAEKEDMQTQ</sequence>
<dbReference type="STRING" id="101091.A0A1C7NRD8"/>
<evidence type="ECO:0000313" key="3">
    <source>
        <dbReference type="EMBL" id="OBZ91663.1"/>
    </source>
</evidence>
<keyword evidence="2" id="KW-0472">Membrane</keyword>
<dbReference type="Gene3D" id="1.20.58.120">
    <property type="entry name" value="BAG domain"/>
    <property type="match status" value="1"/>
</dbReference>
<dbReference type="Proteomes" id="UP000093000">
    <property type="component" value="Unassembled WGS sequence"/>
</dbReference>
<name>A0A1C7NRD8_9FUNG</name>
<comment type="caution">
    <text evidence="3">The sequence shown here is derived from an EMBL/GenBank/DDBJ whole genome shotgun (WGS) entry which is preliminary data.</text>
</comment>
<dbReference type="InParanoid" id="A0A1C7NRD8"/>